<keyword evidence="4 10" id="KW-0479">Metal-binding</keyword>
<dbReference type="PANTHER" id="PTHR10890">
    <property type="entry name" value="CYSTEINYL-TRNA SYNTHETASE"/>
    <property type="match status" value="1"/>
</dbReference>
<name>A0A2V1GZH4_9GAMM</name>
<evidence type="ECO:0000256" key="10">
    <source>
        <dbReference type="HAMAP-Rule" id="MF_00041"/>
    </source>
</evidence>
<evidence type="ECO:0000256" key="4">
    <source>
        <dbReference type="ARBA" id="ARBA00022723"/>
    </source>
</evidence>
<protein>
    <recommendedName>
        <fullName evidence="10">Cysteine--tRNA ligase</fullName>
        <ecNumber evidence="10">6.1.1.16</ecNumber>
    </recommendedName>
    <alternativeName>
        <fullName evidence="10">Cysteinyl-tRNA synthetase</fullName>
        <shortName evidence="10">CysRS</shortName>
    </alternativeName>
</protein>
<keyword evidence="6 10" id="KW-0862">Zinc</keyword>
<dbReference type="HAMAP" id="MF_00041">
    <property type="entry name" value="Cys_tRNA_synth"/>
    <property type="match status" value="1"/>
</dbReference>
<dbReference type="GO" id="GO:0004817">
    <property type="term" value="F:cysteine-tRNA ligase activity"/>
    <property type="evidence" value="ECO:0007669"/>
    <property type="project" value="UniProtKB-UniRule"/>
</dbReference>
<dbReference type="InterPro" id="IPR032678">
    <property type="entry name" value="tRNA-synt_1_cat_dom"/>
</dbReference>
<keyword evidence="13" id="KW-1185">Reference proteome</keyword>
<comment type="cofactor">
    <cofactor evidence="10">
        <name>Zn(2+)</name>
        <dbReference type="ChEBI" id="CHEBI:29105"/>
    </cofactor>
    <text evidence="10">Binds 1 zinc ion per subunit.</text>
</comment>
<evidence type="ECO:0000256" key="2">
    <source>
        <dbReference type="ARBA" id="ARBA00011245"/>
    </source>
</evidence>
<feature type="binding site" evidence="10">
    <location>
        <position position="297"/>
    </location>
    <ligand>
        <name>ATP</name>
        <dbReference type="ChEBI" id="CHEBI:30616"/>
    </ligand>
</feature>
<dbReference type="Proteomes" id="UP000244906">
    <property type="component" value="Unassembled WGS sequence"/>
</dbReference>
<dbReference type="OrthoDB" id="9815130at2"/>
<dbReference type="InterPro" id="IPR014729">
    <property type="entry name" value="Rossmann-like_a/b/a_fold"/>
</dbReference>
<evidence type="ECO:0000256" key="9">
    <source>
        <dbReference type="ARBA" id="ARBA00023146"/>
    </source>
</evidence>
<dbReference type="GO" id="GO:0008270">
    <property type="term" value="F:zinc ion binding"/>
    <property type="evidence" value="ECO:0007669"/>
    <property type="project" value="UniProtKB-UniRule"/>
</dbReference>
<feature type="binding site" evidence="10">
    <location>
        <position position="266"/>
    </location>
    <ligand>
        <name>Zn(2+)</name>
        <dbReference type="ChEBI" id="CHEBI:29105"/>
    </ligand>
</feature>
<dbReference type="InterPro" id="IPR009080">
    <property type="entry name" value="tRNAsynth_Ia_anticodon-bd"/>
</dbReference>
<dbReference type="PANTHER" id="PTHR10890:SF3">
    <property type="entry name" value="CYSTEINE--TRNA LIGASE, CYTOPLASMIC"/>
    <property type="match status" value="1"/>
</dbReference>
<evidence type="ECO:0000256" key="7">
    <source>
        <dbReference type="ARBA" id="ARBA00022840"/>
    </source>
</evidence>
<keyword evidence="8 10" id="KW-0648">Protein biosynthesis</keyword>
<feature type="domain" description="tRNA synthetases class I catalytic" evidence="11">
    <location>
        <begin position="33"/>
        <end position="341"/>
    </location>
</feature>
<dbReference type="InterPro" id="IPR024909">
    <property type="entry name" value="Cys-tRNA/MSH_ligase"/>
</dbReference>
<comment type="catalytic activity">
    <reaction evidence="10">
        <text>tRNA(Cys) + L-cysteine + ATP = L-cysteinyl-tRNA(Cys) + AMP + diphosphate</text>
        <dbReference type="Rhea" id="RHEA:17773"/>
        <dbReference type="Rhea" id="RHEA-COMP:9661"/>
        <dbReference type="Rhea" id="RHEA-COMP:9679"/>
        <dbReference type="ChEBI" id="CHEBI:30616"/>
        <dbReference type="ChEBI" id="CHEBI:33019"/>
        <dbReference type="ChEBI" id="CHEBI:35235"/>
        <dbReference type="ChEBI" id="CHEBI:78442"/>
        <dbReference type="ChEBI" id="CHEBI:78517"/>
        <dbReference type="ChEBI" id="CHEBI:456215"/>
        <dbReference type="EC" id="6.1.1.16"/>
    </reaction>
</comment>
<evidence type="ECO:0000313" key="12">
    <source>
        <dbReference type="EMBL" id="PVZ70354.1"/>
    </source>
</evidence>
<feature type="binding site" evidence="10">
    <location>
        <position position="262"/>
    </location>
    <ligand>
        <name>Zn(2+)</name>
        <dbReference type="ChEBI" id="CHEBI:29105"/>
    </ligand>
</feature>
<evidence type="ECO:0000259" key="11">
    <source>
        <dbReference type="Pfam" id="PF01406"/>
    </source>
</evidence>
<gene>
    <name evidence="10" type="primary">cysS</name>
    <name evidence="12" type="ORF">DC094_07100</name>
</gene>
<dbReference type="AlphaFoldDB" id="A0A2V1GZH4"/>
<dbReference type="Pfam" id="PF01406">
    <property type="entry name" value="tRNA-synt_1e"/>
    <property type="match status" value="1"/>
</dbReference>
<feature type="binding site" evidence="10">
    <location>
        <position position="237"/>
    </location>
    <ligand>
        <name>Zn(2+)</name>
        <dbReference type="ChEBI" id="CHEBI:29105"/>
    </ligand>
</feature>
<proteinExistence type="inferred from homology"/>
<dbReference type="SUPFAM" id="SSF47323">
    <property type="entry name" value="Anticodon-binding domain of a subclass of class I aminoacyl-tRNA synthetases"/>
    <property type="match status" value="1"/>
</dbReference>
<dbReference type="EC" id="6.1.1.16" evidence="10"/>
<dbReference type="CDD" id="cd00672">
    <property type="entry name" value="CysRS_core"/>
    <property type="match status" value="1"/>
</dbReference>
<dbReference type="Gene3D" id="1.20.120.640">
    <property type="entry name" value="Anticodon-binding domain of a subclass of class I aminoacyl-tRNA synthetases"/>
    <property type="match status" value="1"/>
</dbReference>
<dbReference type="PRINTS" id="PR00983">
    <property type="entry name" value="TRNASYNTHCYS"/>
</dbReference>
<reference evidence="12 13" key="1">
    <citation type="submission" date="2018-04" db="EMBL/GenBank/DDBJ databases">
        <title>Thalassorhabdus spongiae gen. nov., sp. nov., isolated from a marine sponge in South-West Iceland.</title>
        <authorList>
            <person name="Knobloch S."/>
            <person name="Daussin A."/>
            <person name="Johannsson R."/>
            <person name="Marteinsson V.T."/>
        </authorList>
    </citation>
    <scope>NUCLEOTIDE SEQUENCE [LARGE SCALE GENOMIC DNA]</scope>
    <source>
        <strain evidence="12 13">Hp12</strain>
    </source>
</reference>
<organism evidence="12 13">
    <name type="scientific">Pelagibaculum spongiae</name>
    <dbReference type="NCBI Taxonomy" id="2080658"/>
    <lineage>
        <taxon>Bacteria</taxon>
        <taxon>Pseudomonadati</taxon>
        <taxon>Pseudomonadota</taxon>
        <taxon>Gammaproteobacteria</taxon>
        <taxon>Oceanospirillales</taxon>
        <taxon>Pelagibaculum</taxon>
    </lineage>
</organism>
<feature type="short sequence motif" description="'HIGH' region" evidence="10">
    <location>
        <begin position="48"/>
        <end position="58"/>
    </location>
</feature>
<evidence type="ECO:0000256" key="5">
    <source>
        <dbReference type="ARBA" id="ARBA00022741"/>
    </source>
</evidence>
<evidence type="ECO:0000256" key="8">
    <source>
        <dbReference type="ARBA" id="ARBA00022917"/>
    </source>
</evidence>
<keyword evidence="3 10" id="KW-0436">Ligase</keyword>
<accession>A0A2V1GZH4</accession>
<evidence type="ECO:0000256" key="6">
    <source>
        <dbReference type="ARBA" id="ARBA00022833"/>
    </source>
</evidence>
<dbReference type="GO" id="GO:0005524">
    <property type="term" value="F:ATP binding"/>
    <property type="evidence" value="ECO:0007669"/>
    <property type="project" value="UniProtKB-UniRule"/>
</dbReference>
<dbReference type="InterPro" id="IPR015803">
    <property type="entry name" value="Cys-tRNA-ligase"/>
</dbReference>
<feature type="binding site" evidence="10">
    <location>
        <position position="46"/>
    </location>
    <ligand>
        <name>Zn(2+)</name>
        <dbReference type="ChEBI" id="CHEBI:29105"/>
    </ligand>
</feature>
<dbReference type="GO" id="GO:0005829">
    <property type="term" value="C:cytosol"/>
    <property type="evidence" value="ECO:0007669"/>
    <property type="project" value="TreeGrafter"/>
</dbReference>
<dbReference type="EMBL" id="QDDL01000002">
    <property type="protein sequence ID" value="PVZ70354.1"/>
    <property type="molecule type" value="Genomic_DNA"/>
</dbReference>
<dbReference type="NCBIfam" id="TIGR00435">
    <property type="entry name" value="cysS"/>
    <property type="match status" value="1"/>
</dbReference>
<comment type="subunit">
    <text evidence="2 10">Monomer.</text>
</comment>
<comment type="caution">
    <text evidence="12">The sequence shown here is derived from an EMBL/GenBank/DDBJ whole genome shotgun (WGS) entry which is preliminary data.</text>
</comment>
<dbReference type="RefSeq" id="WP_116686426.1">
    <property type="nucleotide sequence ID" value="NZ_CAWNYD010000002.1"/>
</dbReference>
<sequence>MQQKSIDQYESESFKPQSQLQFFDSWQRAIIPFQPLDPAKIGLYACGPTVYDYAHLGNLRTYIFVDILRRTLKLNGYQIHHVMNITDVGHLVSDADSGEDKMEKGARKHNKSAWQIAEYFENKFLSDLAELNIETPETICRATEHIQQQIEFVQQLQDKGFTYQTSDGVYFDSSKLKDYGQLARLDIAGLKSGVRVEAAEKRSITDFALWKFSRGEQRQMEWPSPWGIGFPGWHIECSAMSEHYLGKQFDIHAGGEDHIPVHHTNEIAQSQAKNGHRQASYWMHGYFLQLDQQKISKSGTSLLLSELVQRGFSPLAYRYLVLTSHYRSHLNFSWQSLQQASDRMIKLKTKVSAWPEDGQVDRYFWNKFTEKINNDLAMPQAMAVLSEMIASEIADENKRATLQQMERVLGLDLLKADQVSSEIPLQVITLAEQRWQARKQKNWLEADRLRELILQAGYQMQDQDKGFKLEKTKLSKVTVY</sequence>
<evidence type="ECO:0000256" key="1">
    <source>
        <dbReference type="ARBA" id="ARBA00005594"/>
    </source>
</evidence>
<keyword evidence="7 10" id="KW-0067">ATP-binding</keyword>
<keyword evidence="9 10" id="KW-0030">Aminoacyl-tRNA synthetase</keyword>
<evidence type="ECO:0000313" key="13">
    <source>
        <dbReference type="Proteomes" id="UP000244906"/>
    </source>
</evidence>
<comment type="similarity">
    <text evidence="1 10">Belongs to the class-I aminoacyl-tRNA synthetase family.</text>
</comment>
<dbReference type="GO" id="GO:0006423">
    <property type="term" value="P:cysteinyl-tRNA aminoacylation"/>
    <property type="evidence" value="ECO:0007669"/>
    <property type="project" value="UniProtKB-UniRule"/>
</dbReference>
<evidence type="ECO:0000256" key="3">
    <source>
        <dbReference type="ARBA" id="ARBA00022598"/>
    </source>
</evidence>
<keyword evidence="10" id="KW-0963">Cytoplasm</keyword>
<comment type="subcellular location">
    <subcellularLocation>
        <location evidence="10">Cytoplasm</location>
    </subcellularLocation>
</comment>
<comment type="caution">
    <text evidence="10">Lacks conserved residue(s) required for the propagation of feature annotation.</text>
</comment>
<dbReference type="SUPFAM" id="SSF52374">
    <property type="entry name" value="Nucleotidylyl transferase"/>
    <property type="match status" value="1"/>
</dbReference>
<dbReference type="Gene3D" id="3.40.50.620">
    <property type="entry name" value="HUPs"/>
    <property type="match status" value="1"/>
</dbReference>
<keyword evidence="5 10" id="KW-0547">Nucleotide-binding</keyword>